<proteinExistence type="predicted"/>
<evidence type="ECO:0000313" key="3">
    <source>
        <dbReference type="Proteomes" id="UP001283361"/>
    </source>
</evidence>
<organism evidence="2 3">
    <name type="scientific">Elysia crispata</name>
    <name type="common">lettuce slug</name>
    <dbReference type="NCBI Taxonomy" id="231223"/>
    <lineage>
        <taxon>Eukaryota</taxon>
        <taxon>Metazoa</taxon>
        <taxon>Spiralia</taxon>
        <taxon>Lophotrochozoa</taxon>
        <taxon>Mollusca</taxon>
        <taxon>Gastropoda</taxon>
        <taxon>Heterobranchia</taxon>
        <taxon>Euthyneura</taxon>
        <taxon>Panpulmonata</taxon>
        <taxon>Sacoglossa</taxon>
        <taxon>Placobranchoidea</taxon>
        <taxon>Plakobranchidae</taxon>
        <taxon>Elysia</taxon>
    </lineage>
</organism>
<dbReference type="AlphaFoldDB" id="A0AAE1DMQ5"/>
<keyword evidence="3" id="KW-1185">Reference proteome</keyword>
<reference evidence="2" key="1">
    <citation type="journal article" date="2023" name="G3 (Bethesda)">
        <title>A reference genome for the long-term kleptoplast-retaining sea slug Elysia crispata morphotype clarki.</title>
        <authorList>
            <person name="Eastman K.E."/>
            <person name="Pendleton A.L."/>
            <person name="Shaikh M.A."/>
            <person name="Suttiyut T."/>
            <person name="Ogas R."/>
            <person name="Tomko P."/>
            <person name="Gavelis G."/>
            <person name="Widhalm J.R."/>
            <person name="Wisecaver J.H."/>
        </authorList>
    </citation>
    <scope>NUCLEOTIDE SEQUENCE</scope>
    <source>
        <strain evidence="2">ECLA1</strain>
    </source>
</reference>
<evidence type="ECO:0000313" key="2">
    <source>
        <dbReference type="EMBL" id="KAK3776446.1"/>
    </source>
</evidence>
<sequence length="70" mass="7784">MPVDTTTDRKSAERPRVVWPAGGSENHVYMTGFRLRSLLRHAPAAASPSGQPEEESAKRYQVTDLPYLLS</sequence>
<protein>
    <submittedName>
        <fullName evidence="2">Uncharacterized protein</fullName>
    </submittedName>
</protein>
<dbReference type="Proteomes" id="UP001283361">
    <property type="component" value="Unassembled WGS sequence"/>
</dbReference>
<name>A0AAE1DMQ5_9GAST</name>
<evidence type="ECO:0000256" key="1">
    <source>
        <dbReference type="SAM" id="MobiDB-lite"/>
    </source>
</evidence>
<accession>A0AAE1DMQ5</accession>
<feature type="region of interest" description="Disordered" evidence="1">
    <location>
        <begin position="43"/>
        <end position="70"/>
    </location>
</feature>
<dbReference type="EMBL" id="JAWDGP010003216">
    <property type="protein sequence ID" value="KAK3776446.1"/>
    <property type="molecule type" value="Genomic_DNA"/>
</dbReference>
<gene>
    <name evidence="2" type="ORF">RRG08_023798</name>
</gene>
<comment type="caution">
    <text evidence="2">The sequence shown here is derived from an EMBL/GenBank/DDBJ whole genome shotgun (WGS) entry which is preliminary data.</text>
</comment>